<gene>
    <name evidence="1" type="ORF">IZO911_LOCUS24092</name>
    <name evidence="2" type="ORF">KXQ929_LOCUS26638</name>
</gene>
<evidence type="ECO:0000313" key="3">
    <source>
        <dbReference type="Proteomes" id="UP000663868"/>
    </source>
</evidence>
<comment type="caution">
    <text evidence="2">The sequence shown here is derived from an EMBL/GenBank/DDBJ whole genome shotgun (WGS) entry which is preliminary data.</text>
</comment>
<name>A0A819LWL2_9BILA</name>
<dbReference type="Proteomes" id="UP000663860">
    <property type="component" value="Unassembled WGS sequence"/>
</dbReference>
<dbReference type="Proteomes" id="UP000663868">
    <property type="component" value="Unassembled WGS sequence"/>
</dbReference>
<sequence length="216" mass="24587">MLPNISQPSTAVDVHHMNSTNINTRNYLLFKPSPSFTFSHDLRLFVTGQIPSNTISSSSRVSTNTSMVKRRNNIHKKNHKQTNNNNNIYESLVRSIAHCLPSTERDILHDNITLLSDSFTSIPISLLPNNGSIHSHNLSKIQTYNINSNHKQKSNRKTTTDYKALLLSSSADTLNRVISNHQYNEKDTNKIITNLSRLPKIPTRKQLHVYIPQVTY</sequence>
<evidence type="ECO:0000313" key="1">
    <source>
        <dbReference type="EMBL" id="CAF1120086.1"/>
    </source>
</evidence>
<dbReference type="AlphaFoldDB" id="A0A819LWL2"/>
<evidence type="ECO:0000313" key="2">
    <source>
        <dbReference type="EMBL" id="CAF3968659.1"/>
    </source>
</evidence>
<proteinExistence type="predicted"/>
<accession>A0A819LWL2</accession>
<protein>
    <submittedName>
        <fullName evidence="2">Uncharacterized protein</fullName>
    </submittedName>
</protein>
<reference evidence="2" key="1">
    <citation type="submission" date="2021-02" db="EMBL/GenBank/DDBJ databases">
        <authorList>
            <person name="Nowell W R."/>
        </authorList>
    </citation>
    <scope>NUCLEOTIDE SEQUENCE</scope>
</reference>
<organism evidence="2 3">
    <name type="scientific">Adineta steineri</name>
    <dbReference type="NCBI Taxonomy" id="433720"/>
    <lineage>
        <taxon>Eukaryota</taxon>
        <taxon>Metazoa</taxon>
        <taxon>Spiralia</taxon>
        <taxon>Gnathifera</taxon>
        <taxon>Rotifera</taxon>
        <taxon>Eurotatoria</taxon>
        <taxon>Bdelloidea</taxon>
        <taxon>Adinetida</taxon>
        <taxon>Adinetidae</taxon>
        <taxon>Adineta</taxon>
    </lineage>
</organism>
<dbReference type="EMBL" id="CAJNOE010000286">
    <property type="protein sequence ID" value="CAF1120086.1"/>
    <property type="molecule type" value="Genomic_DNA"/>
</dbReference>
<dbReference type="EMBL" id="CAJOBB010002436">
    <property type="protein sequence ID" value="CAF3968659.1"/>
    <property type="molecule type" value="Genomic_DNA"/>
</dbReference>